<dbReference type="EMBL" id="BARU01022597">
    <property type="protein sequence ID" value="GAH58653.1"/>
    <property type="molecule type" value="Genomic_DNA"/>
</dbReference>
<protein>
    <submittedName>
        <fullName evidence="1">Uncharacterized protein</fullName>
    </submittedName>
</protein>
<organism evidence="1">
    <name type="scientific">marine sediment metagenome</name>
    <dbReference type="NCBI Taxonomy" id="412755"/>
    <lineage>
        <taxon>unclassified sequences</taxon>
        <taxon>metagenomes</taxon>
        <taxon>ecological metagenomes</taxon>
    </lineage>
</organism>
<comment type="caution">
    <text evidence="1">The sequence shown here is derived from an EMBL/GenBank/DDBJ whole genome shotgun (WGS) entry which is preliminary data.</text>
</comment>
<reference evidence="1" key="1">
    <citation type="journal article" date="2014" name="Front. Microbiol.">
        <title>High frequency of phylogenetically diverse reductive dehalogenase-homologous genes in deep subseafloor sedimentary metagenomes.</title>
        <authorList>
            <person name="Kawai M."/>
            <person name="Futagami T."/>
            <person name="Toyoda A."/>
            <person name="Takaki Y."/>
            <person name="Nishi S."/>
            <person name="Hori S."/>
            <person name="Arai W."/>
            <person name="Tsubouchi T."/>
            <person name="Morono Y."/>
            <person name="Uchiyama I."/>
            <person name="Ito T."/>
            <person name="Fujiyama A."/>
            <person name="Inagaki F."/>
            <person name="Takami H."/>
        </authorList>
    </citation>
    <scope>NUCLEOTIDE SEQUENCE</scope>
    <source>
        <strain evidence="1">Expedition CK06-06</strain>
    </source>
</reference>
<gene>
    <name evidence="1" type="ORF">S03H2_36785</name>
</gene>
<feature type="non-terminal residue" evidence="1">
    <location>
        <position position="1"/>
    </location>
</feature>
<dbReference type="AlphaFoldDB" id="X1IM74"/>
<name>X1IM74_9ZZZZ</name>
<proteinExistence type="predicted"/>
<sequence>GEKHGLRLNKFGELLIAPTEGFFESYEVETGVTTDDDVAVTLTFTQTVYRLDIMVEGNTVDAEISANGEDYGAQMKLPKGAYSFDAVTKAVKLYDHVDTKHGDVQLVGWFSLVGDPPIQRYGILSEPEVGEGRIVNLVYTLEDDQPVLRARMEEVK</sequence>
<evidence type="ECO:0000313" key="1">
    <source>
        <dbReference type="EMBL" id="GAH58653.1"/>
    </source>
</evidence>
<accession>X1IM74</accession>